<comment type="caution">
    <text evidence="1">The sequence shown here is derived from an EMBL/GenBank/DDBJ whole genome shotgun (WGS) entry which is preliminary data.</text>
</comment>
<protein>
    <recommendedName>
        <fullName evidence="3">Glyoxalase</fullName>
    </recommendedName>
</protein>
<sequence>MDITIQATFLPQDAPDASPAFHRDALGFEVRGDAGYDGMRWVTAGPAGRPGTSMVLVTATA</sequence>
<evidence type="ECO:0000313" key="1">
    <source>
        <dbReference type="EMBL" id="MFB9682181.1"/>
    </source>
</evidence>
<dbReference type="InterPro" id="IPR029068">
    <property type="entry name" value="Glyas_Bleomycin-R_OHBP_Dase"/>
</dbReference>
<dbReference type="SUPFAM" id="SSF54593">
    <property type="entry name" value="Glyoxalase/Bleomycin resistance protein/Dihydroxybiphenyl dioxygenase"/>
    <property type="match status" value="1"/>
</dbReference>
<dbReference type="Gene3D" id="3.10.180.10">
    <property type="entry name" value="2,3-Dihydroxybiphenyl 1,2-Dioxygenase, domain 1"/>
    <property type="match status" value="1"/>
</dbReference>
<dbReference type="Proteomes" id="UP001589610">
    <property type="component" value="Unassembled WGS sequence"/>
</dbReference>
<gene>
    <name evidence="1" type="ORF">ACFFRH_42485</name>
</gene>
<evidence type="ECO:0000313" key="2">
    <source>
        <dbReference type="Proteomes" id="UP001589610"/>
    </source>
</evidence>
<dbReference type="EMBL" id="JBHMBS010000049">
    <property type="protein sequence ID" value="MFB9682181.1"/>
    <property type="molecule type" value="Genomic_DNA"/>
</dbReference>
<name>A0ABV5TTI1_9ACTN</name>
<keyword evidence="2" id="KW-1185">Reference proteome</keyword>
<proteinExistence type="predicted"/>
<reference evidence="1 2" key="1">
    <citation type="submission" date="2024-09" db="EMBL/GenBank/DDBJ databases">
        <authorList>
            <person name="Sun Q."/>
            <person name="Mori K."/>
        </authorList>
    </citation>
    <scope>NUCLEOTIDE SEQUENCE [LARGE SCALE GENOMIC DNA]</scope>
    <source>
        <strain evidence="1 2">JCM 3028</strain>
    </source>
</reference>
<evidence type="ECO:0008006" key="3">
    <source>
        <dbReference type="Google" id="ProtNLM"/>
    </source>
</evidence>
<organism evidence="1 2">
    <name type="scientific">Streptosporangium vulgare</name>
    <dbReference type="NCBI Taxonomy" id="46190"/>
    <lineage>
        <taxon>Bacteria</taxon>
        <taxon>Bacillati</taxon>
        <taxon>Actinomycetota</taxon>
        <taxon>Actinomycetes</taxon>
        <taxon>Streptosporangiales</taxon>
        <taxon>Streptosporangiaceae</taxon>
        <taxon>Streptosporangium</taxon>
    </lineage>
</organism>
<dbReference type="RefSeq" id="WP_386163758.1">
    <property type="nucleotide sequence ID" value="NZ_JBHMBS010000049.1"/>
</dbReference>
<accession>A0ABV5TTI1</accession>